<evidence type="ECO:0000256" key="1">
    <source>
        <dbReference type="SAM" id="Phobius"/>
    </source>
</evidence>
<dbReference type="EMBL" id="FWXR01000001">
    <property type="protein sequence ID" value="SMC35933.1"/>
    <property type="molecule type" value="Genomic_DNA"/>
</dbReference>
<dbReference type="InterPro" id="IPR019201">
    <property type="entry name" value="DUF2065"/>
</dbReference>
<evidence type="ECO:0000313" key="3">
    <source>
        <dbReference type="Proteomes" id="UP000192656"/>
    </source>
</evidence>
<feature type="transmembrane region" description="Helical" evidence="1">
    <location>
        <begin position="40"/>
        <end position="59"/>
    </location>
</feature>
<proteinExistence type="predicted"/>
<evidence type="ECO:0008006" key="4">
    <source>
        <dbReference type="Google" id="ProtNLM"/>
    </source>
</evidence>
<keyword evidence="1" id="KW-1133">Transmembrane helix</keyword>
<sequence length="61" mass="6622">MTEFITALGLVLVIEGILYAGFPGLAKRMARQATETPESSLRQAGLFAAIGGLLLIWLFKR</sequence>
<accession>A0A1W1YIG3</accession>
<reference evidence="2 3" key="1">
    <citation type="submission" date="2017-04" db="EMBL/GenBank/DDBJ databases">
        <authorList>
            <person name="Afonso C.L."/>
            <person name="Miller P.J."/>
            <person name="Scott M.A."/>
            <person name="Spackman E."/>
            <person name="Goraichik I."/>
            <person name="Dimitrov K.M."/>
            <person name="Suarez D.L."/>
            <person name="Swayne D.E."/>
        </authorList>
    </citation>
    <scope>NUCLEOTIDE SEQUENCE [LARGE SCALE GENOMIC DNA]</scope>
    <source>
        <strain evidence="2 3">CGMCC 1.10972</strain>
    </source>
</reference>
<dbReference type="OrthoDB" id="9815199at2"/>
<dbReference type="RefSeq" id="WP_084408214.1">
    <property type="nucleotide sequence ID" value="NZ_FWXR01000001.1"/>
</dbReference>
<keyword evidence="1" id="KW-0472">Membrane</keyword>
<dbReference type="AlphaFoldDB" id="A0A1W1YIG3"/>
<evidence type="ECO:0000313" key="2">
    <source>
        <dbReference type="EMBL" id="SMC35933.1"/>
    </source>
</evidence>
<protein>
    <recommendedName>
        <fullName evidence="4">DUF2065 domain-containing protein</fullName>
    </recommendedName>
</protein>
<gene>
    <name evidence="2" type="ORF">SAMN06297251_101337</name>
</gene>
<organism evidence="2 3">
    <name type="scientific">Fulvimarina manganoxydans</name>
    <dbReference type="NCBI Taxonomy" id="937218"/>
    <lineage>
        <taxon>Bacteria</taxon>
        <taxon>Pseudomonadati</taxon>
        <taxon>Pseudomonadota</taxon>
        <taxon>Alphaproteobacteria</taxon>
        <taxon>Hyphomicrobiales</taxon>
        <taxon>Aurantimonadaceae</taxon>
        <taxon>Fulvimarina</taxon>
    </lineage>
</organism>
<keyword evidence="3" id="KW-1185">Reference proteome</keyword>
<dbReference type="PANTHER" id="PTHR38602:SF1">
    <property type="entry name" value="INNER MEMBRANE PROTEIN"/>
    <property type="match status" value="1"/>
</dbReference>
<dbReference type="Pfam" id="PF09838">
    <property type="entry name" value="DUF2065"/>
    <property type="match status" value="1"/>
</dbReference>
<dbReference type="STRING" id="937218.SAMN06297251_101337"/>
<name>A0A1W1YIG3_9HYPH</name>
<keyword evidence="1" id="KW-0812">Transmembrane</keyword>
<dbReference type="PANTHER" id="PTHR38602">
    <property type="entry name" value="INNER MEMBRANE PROTEIN-RELATED"/>
    <property type="match status" value="1"/>
</dbReference>
<dbReference type="Proteomes" id="UP000192656">
    <property type="component" value="Unassembled WGS sequence"/>
</dbReference>